<dbReference type="Proteomes" id="UP000237105">
    <property type="component" value="Unassembled WGS sequence"/>
</dbReference>
<keyword evidence="2" id="KW-1185">Reference proteome</keyword>
<dbReference type="OrthoDB" id="646413at2759"/>
<gene>
    <name evidence="1" type="ORF">PanWU01x14_202300</name>
</gene>
<protein>
    <submittedName>
        <fullName evidence="1">Uncharacterized protein</fullName>
    </submittedName>
</protein>
<dbReference type="PANTHER" id="PTHR33384">
    <property type="entry name" value="EXPRESSED PROTEIN"/>
    <property type="match status" value="1"/>
</dbReference>
<proteinExistence type="predicted"/>
<reference evidence="2" key="1">
    <citation type="submission" date="2016-06" db="EMBL/GenBank/DDBJ databases">
        <title>Parallel loss of symbiosis genes in relatives of nitrogen-fixing non-legume Parasponia.</title>
        <authorList>
            <person name="Van Velzen R."/>
            <person name="Holmer R."/>
            <person name="Bu F."/>
            <person name="Rutten L."/>
            <person name="Van Zeijl A."/>
            <person name="Liu W."/>
            <person name="Santuari L."/>
            <person name="Cao Q."/>
            <person name="Sharma T."/>
            <person name="Shen D."/>
            <person name="Roswanjaya Y."/>
            <person name="Wardhani T."/>
            <person name="Kalhor M.S."/>
            <person name="Jansen J."/>
            <person name="Van den Hoogen J."/>
            <person name="Gungor B."/>
            <person name="Hartog M."/>
            <person name="Hontelez J."/>
            <person name="Verver J."/>
            <person name="Yang W.-C."/>
            <person name="Schijlen E."/>
            <person name="Repin R."/>
            <person name="Schilthuizen M."/>
            <person name="Schranz E."/>
            <person name="Heidstra R."/>
            <person name="Miyata K."/>
            <person name="Fedorova E."/>
            <person name="Kohlen W."/>
            <person name="Bisseling T."/>
            <person name="Smit S."/>
            <person name="Geurts R."/>
        </authorList>
    </citation>
    <scope>NUCLEOTIDE SEQUENCE [LARGE SCALE GENOMIC DNA]</scope>
    <source>
        <strain evidence="2">cv. WU1-14</strain>
    </source>
</reference>
<evidence type="ECO:0000313" key="1">
    <source>
        <dbReference type="EMBL" id="PON53510.1"/>
    </source>
</evidence>
<dbReference type="AlphaFoldDB" id="A0A2P5BXJ3"/>
<name>A0A2P5BXJ3_PARAD</name>
<accession>A0A2P5BXJ3</accession>
<sequence length="151" mass="16231">MHHLVVKSNIFESDSELEANKHNKLGYGGTSTDRHQPLCPKPRRLVGPAISDFLKPLRCSNTDTARSGILNMIPDKGDERRECQCSGCSASPACYAGSPPGRTDNPVVHDVQFAAQYQVVELVSPLTRLTKLSDNFGFTSSASASASASPL</sequence>
<dbReference type="STRING" id="3476.A0A2P5BXJ3"/>
<organism evidence="1 2">
    <name type="scientific">Parasponia andersonii</name>
    <name type="common">Sponia andersonii</name>
    <dbReference type="NCBI Taxonomy" id="3476"/>
    <lineage>
        <taxon>Eukaryota</taxon>
        <taxon>Viridiplantae</taxon>
        <taxon>Streptophyta</taxon>
        <taxon>Embryophyta</taxon>
        <taxon>Tracheophyta</taxon>
        <taxon>Spermatophyta</taxon>
        <taxon>Magnoliopsida</taxon>
        <taxon>eudicotyledons</taxon>
        <taxon>Gunneridae</taxon>
        <taxon>Pentapetalae</taxon>
        <taxon>rosids</taxon>
        <taxon>fabids</taxon>
        <taxon>Rosales</taxon>
        <taxon>Cannabaceae</taxon>
        <taxon>Parasponia</taxon>
    </lineage>
</organism>
<evidence type="ECO:0000313" key="2">
    <source>
        <dbReference type="Proteomes" id="UP000237105"/>
    </source>
</evidence>
<dbReference type="EMBL" id="JXTB01000206">
    <property type="protein sequence ID" value="PON53510.1"/>
    <property type="molecule type" value="Genomic_DNA"/>
</dbReference>
<comment type="caution">
    <text evidence="1">The sequence shown here is derived from an EMBL/GenBank/DDBJ whole genome shotgun (WGS) entry which is preliminary data.</text>
</comment>
<dbReference type="PANTHER" id="PTHR33384:SF17">
    <property type="entry name" value="VQ DOMAIN-CONTAINING PROTEIN"/>
    <property type="match status" value="1"/>
</dbReference>